<organism evidence="3 4">
    <name type="scientific">Lacticaseibacillus hegangensis</name>
    <dbReference type="NCBI Taxonomy" id="2486010"/>
    <lineage>
        <taxon>Bacteria</taxon>
        <taxon>Bacillati</taxon>
        <taxon>Bacillota</taxon>
        <taxon>Bacilli</taxon>
        <taxon>Lactobacillales</taxon>
        <taxon>Lactobacillaceae</taxon>
        <taxon>Lacticaseibacillus</taxon>
    </lineage>
</organism>
<feature type="domain" description="Acyltransferase 3" evidence="2">
    <location>
        <begin position="8"/>
        <end position="320"/>
    </location>
</feature>
<feature type="transmembrane region" description="Helical" evidence="1">
    <location>
        <begin position="45"/>
        <end position="68"/>
    </location>
</feature>
<feature type="transmembrane region" description="Helical" evidence="1">
    <location>
        <begin position="171"/>
        <end position="188"/>
    </location>
</feature>
<feature type="transmembrane region" description="Helical" evidence="1">
    <location>
        <begin position="80"/>
        <end position="103"/>
    </location>
</feature>
<evidence type="ECO:0000313" key="3">
    <source>
        <dbReference type="EMBL" id="MFD1441641.1"/>
    </source>
</evidence>
<evidence type="ECO:0000259" key="2">
    <source>
        <dbReference type="Pfam" id="PF01757"/>
    </source>
</evidence>
<feature type="transmembrane region" description="Helical" evidence="1">
    <location>
        <begin position="12"/>
        <end position="33"/>
    </location>
</feature>
<keyword evidence="1" id="KW-1133">Transmembrane helix</keyword>
<keyword evidence="3" id="KW-0808">Transferase</keyword>
<evidence type="ECO:0000256" key="1">
    <source>
        <dbReference type="SAM" id="Phobius"/>
    </source>
</evidence>
<feature type="transmembrane region" description="Helical" evidence="1">
    <location>
        <begin position="264"/>
        <end position="287"/>
    </location>
</feature>
<feature type="transmembrane region" description="Helical" evidence="1">
    <location>
        <begin position="147"/>
        <end position="165"/>
    </location>
</feature>
<dbReference type="RefSeq" id="WP_125756396.1">
    <property type="nucleotide sequence ID" value="NZ_JBHTOK010000072.1"/>
</dbReference>
<keyword evidence="1" id="KW-0472">Membrane</keyword>
<sequence>MKKIKARNYGIDLARIISMFFVVLLHNLLQGGVLYNPDLRGSNFLAAWFLENLAIIAVNLFGMITGYLSFGRKFHVSRVLLIIVQTIFWSWIVLFALIVFGFHVSLKDVLIGLFPITLFWYINCYIGLMLLVPLFQDTLEKLKRSQLTLILGLLLLISVTVGFIGHFSLDGGMSVLWLLILFLMGYYIRKFKLLTNIPTFVLWFGYFLFAFIALMIDFFCHRHNIKISFDIMLSYNSPLVVAQSVLFFLAISRVKVTSPPCQQLLLRMSPATLGVYIIDGSLLYKYFLKDLFAPLVDGSAAIMVSVIVMMSVLFFTLFIYLDSIRIALFRKLRVDVIVNSAYTGLMKKMGVHN</sequence>
<feature type="transmembrane region" description="Helical" evidence="1">
    <location>
        <begin position="109"/>
        <end position="135"/>
    </location>
</feature>
<accession>A0ABW4CW74</accession>
<keyword evidence="4" id="KW-1185">Reference proteome</keyword>
<keyword evidence="1" id="KW-0812">Transmembrane</keyword>
<protein>
    <submittedName>
        <fullName evidence="3">Acyltransferase</fullName>
    </submittedName>
</protein>
<feature type="transmembrane region" description="Helical" evidence="1">
    <location>
        <begin position="231"/>
        <end position="252"/>
    </location>
</feature>
<feature type="transmembrane region" description="Helical" evidence="1">
    <location>
        <begin position="200"/>
        <end position="219"/>
    </location>
</feature>
<feature type="transmembrane region" description="Helical" evidence="1">
    <location>
        <begin position="299"/>
        <end position="321"/>
    </location>
</feature>
<dbReference type="EMBL" id="JBHTOK010000072">
    <property type="protein sequence ID" value="MFD1441641.1"/>
    <property type="molecule type" value="Genomic_DNA"/>
</dbReference>
<evidence type="ECO:0000313" key="4">
    <source>
        <dbReference type="Proteomes" id="UP001597212"/>
    </source>
</evidence>
<proteinExistence type="predicted"/>
<dbReference type="InterPro" id="IPR002656">
    <property type="entry name" value="Acyl_transf_3_dom"/>
</dbReference>
<comment type="caution">
    <text evidence="3">The sequence shown here is derived from an EMBL/GenBank/DDBJ whole genome shotgun (WGS) entry which is preliminary data.</text>
</comment>
<name>A0ABW4CW74_9LACO</name>
<dbReference type="Pfam" id="PF01757">
    <property type="entry name" value="Acyl_transf_3"/>
    <property type="match status" value="1"/>
</dbReference>
<dbReference type="Proteomes" id="UP001597212">
    <property type="component" value="Unassembled WGS sequence"/>
</dbReference>
<reference evidence="4" key="1">
    <citation type="journal article" date="2019" name="Int. J. Syst. Evol. Microbiol.">
        <title>The Global Catalogue of Microorganisms (GCM) 10K type strain sequencing project: providing services to taxonomists for standard genome sequencing and annotation.</title>
        <authorList>
            <consortium name="The Broad Institute Genomics Platform"/>
            <consortium name="The Broad Institute Genome Sequencing Center for Infectious Disease"/>
            <person name="Wu L."/>
            <person name="Ma J."/>
        </authorList>
    </citation>
    <scope>NUCLEOTIDE SEQUENCE [LARGE SCALE GENOMIC DNA]</scope>
    <source>
        <strain evidence="4">CCM 8912</strain>
    </source>
</reference>
<keyword evidence="3" id="KW-0012">Acyltransferase</keyword>
<gene>
    <name evidence="3" type="ORF">ACFQ5K_09675</name>
</gene>
<dbReference type="GO" id="GO:0016746">
    <property type="term" value="F:acyltransferase activity"/>
    <property type="evidence" value="ECO:0007669"/>
    <property type="project" value="UniProtKB-KW"/>
</dbReference>